<evidence type="ECO:0000256" key="6">
    <source>
        <dbReference type="SAM" id="Phobius"/>
    </source>
</evidence>
<feature type="domain" description="Phospholipid/glycerol acyltransferase" evidence="7">
    <location>
        <begin position="151"/>
        <end position="274"/>
    </location>
</feature>
<dbReference type="PANTHER" id="PTHR12563">
    <property type="entry name" value="GLYCEROL-3-PHOSPHATE ACYLTRANSFERASE"/>
    <property type="match status" value="1"/>
</dbReference>
<name>A0ABT2X0C3_9RHOB</name>
<dbReference type="PANTHER" id="PTHR12563:SF17">
    <property type="entry name" value="DIHYDROXYACETONE PHOSPHATE ACYLTRANSFERASE"/>
    <property type="match status" value="1"/>
</dbReference>
<dbReference type="SUPFAM" id="SSF69593">
    <property type="entry name" value="Glycerol-3-phosphate (1)-acyltransferase"/>
    <property type="match status" value="1"/>
</dbReference>
<evidence type="ECO:0000313" key="8">
    <source>
        <dbReference type="EMBL" id="MCU9847371.1"/>
    </source>
</evidence>
<keyword evidence="8" id="KW-0808">Transferase</keyword>
<dbReference type="Pfam" id="PF19277">
    <property type="entry name" value="GPAT_C"/>
    <property type="match status" value="1"/>
</dbReference>
<dbReference type="InterPro" id="IPR022284">
    <property type="entry name" value="GPAT/DHAPAT"/>
</dbReference>
<keyword evidence="6" id="KW-1133">Transmembrane helix</keyword>
<gene>
    <name evidence="8" type="ORF">OEZ60_05075</name>
</gene>
<keyword evidence="8" id="KW-0012">Acyltransferase</keyword>
<dbReference type="EMBL" id="JAOVQO010000004">
    <property type="protein sequence ID" value="MCU9847371.1"/>
    <property type="molecule type" value="Genomic_DNA"/>
</dbReference>
<proteinExistence type="predicted"/>
<accession>A0ABT2X0C3</accession>
<reference evidence="8 9" key="1">
    <citation type="submission" date="2022-10" db="EMBL/GenBank/DDBJ databases">
        <title>Defluviimonas sp. nov., isolated from ocean surface sediments.</title>
        <authorList>
            <person name="He W."/>
            <person name="Wang L."/>
            <person name="Zhang D.-F."/>
        </authorList>
    </citation>
    <scope>NUCLEOTIDE SEQUENCE [LARGE SCALE GENOMIC DNA]</scope>
    <source>
        <strain evidence="8 9">WL0024</strain>
    </source>
</reference>
<comment type="catalytic activity">
    <reaction evidence="5">
        <text>sn-glycerol 3-phosphate + an acyl-CoA = a 1-acyl-sn-glycero-3-phosphate + CoA</text>
        <dbReference type="Rhea" id="RHEA:15325"/>
        <dbReference type="ChEBI" id="CHEBI:57287"/>
        <dbReference type="ChEBI" id="CHEBI:57597"/>
        <dbReference type="ChEBI" id="CHEBI:57970"/>
        <dbReference type="ChEBI" id="CHEBI:58342"/>
        <dbReference type="EC" id="2.3.1.15"/>
    </reaction>
</comment>
<evidence type="ECO:0000313" key="9">
    <source>
        <dbReference type="Proteomes" id="UP001209535"/>
    </source>
</evidence>
<dbReference type="SMART" id="SM00563">
    <property type="entry name" value="PlsC"/>
    <property type="match status" value="1"/>
</dbReference>
<comment type="subcellular location">
    <subcellularLocation>
        <location evidence="1">Endomembrane system</location>
        <topology evidence="1">Peripheral membrane protein</topology>
    </subcellularLocation>
</comment>
<organism evidence="8 9">
    <name type="scientific">Albidovulum salinarum</name>
    <dbReference type="NCBI Taxonomy" id="2984153"/>
    <lineage>
        <taxon>Bacteria</taxon>
        <taxon>Pseudomonadati</taxon>
        <taxon>Pseudomonadota</taxon>
        <taxon>Alphaproteobacteria</taxon>
        <taxon>Rhodobacterales</taxon>
        <taxon>Paracoccaceae</taxon>
        <taxon>Albidovulum</taxon>
    </lineage>
</organism>
<keyword evidence="6" id="KW-0472">Membrane</keyword>
<dbReference type="Pfam" id="PF01553">
    <property type="entry name" value="Acyltransferase"/>
    <property type="match status" value="1"/>
</dbReference>
<dbReference type="InterPro" id="IPR045520">
    <property type="entry name" value="GPAT/DHAPAT_C"/>
</dbReference>
<evidence type="ECO:0000256" key="3">
    <source>
        <dbReference type="ARBA" id="ARBA00013113"/>
    </source>
</evidence>
<dbReference type="InterPro" id="IPR002123">
    <property type="entry name" value="Plipid/glycerol_acylTrfase"/>
</dbReference>
<protein>
    <recommendedName>
        <fullName evidence="4">Glycerol-3-phosphate acyltransferase</fullName>
        <ecNumber evidence="3">2.3.1.15</ecNumber>
    </recommendedName>
</protein>
<keyword evidence="9" id="KW-1185">Reference proteome</keyword>
<comment type="pathway">
    <text evidence="2">Phospholipid metabolism; CDP-diacylglycerol biosynthesis; CDP-diacylglycerol from sn-glycerol 3-phosphate: step 1/3.</text>
</comment>
<comment type="caution">
    <text evidence="8">The sequence shown here is derived from an EMBL/GenBank/DDBJ whole genome shotgun (WGS) entry which is preliminary data.</text>
</comment>
<evidence type="ECO:0000259" key="7">
    <source>
        <dbReference type="SMART" id="SM00563"/>
    </source>
</evidence>
<evidence type="ECO:0000256" key="4">
    <source>
        <dbReference type="ARBA" id="ARBA00013432"/>
    </source>
</evidence>
<sequence>MMATVEIPIWLLVVVLVFASMSFFSHFLVPSVRWFFRKRMERVVARLNAKLDRPIQPFKLMARPDMIVRLVHDPQVAEAIAAEAALTGEPETVVHQRARRYAREIVPAFSATVYFGFAARATKWLARLVYRVHIGRFDEGAFGAIDKKATVVFVMNHRSNMDYILVTHLAASRSALSYAVGEWARIWPLSGLIRASGAYFIRRRSGNLLYRRVLARYVQMATAEGVTQAIFPEGGLSLDGRVGRPKLGLLGYIVSGYEEGGPDVVFVPVSLAYDRIIEDRVLVAAHAAGVRRFRGSVWSGAQFVGRQLRRMLTRRFRKYGIASVSFGAPLSLAEFLKAPHEDATAEIAEALMARIARNIPVLPVPLVTAALGEETEIARDALMHRAEALAAELRAIDVHLELPDGSVPKAVETALAILSLRKIVRSAKGRVTVLPKDRALIGFYAAPVRQHLAASAASEMGDFRPSARIRNRSGHKITK</sequence>
<feature type="transmembrane region" description="Helical" evidence="6">
    <location>
        <begin position="7"/>
        <end position="29"/>
    </location>
</feature>
<evidence type="ECO:0000256" key="1">
    <source>
        <dbReference type="ARBA" id="ARBA00004184"/>
    </source>
</evidence>
<dbReference type="EC" id="2.3.1.15" evidence="3"/>
<evidence type="ECO:0000256" key="5">
    <source>
        <dbReference type="ARBA" id="ARBA00048427"/>
    </source>
</evidence>
<dbReference type="GO" id="GO:0016746">
    <property type="term" value="F:acyltransferase activity"/>
    <property type="evidence" value="ECO:0007669"/>
    <property type="project" value="UniProtKB-KW"/>
</dbReference>
<evidence type="ECO:0000256" key="2">
    <source>
        <dbReference type="ARBA" id="ARBA00004765"/>
    </source>
</evidence>
<keyword evidence="6" id="KW-0812">Transmembrane</keyword>
<dbReference type="Proteomes" id="UP001209535">
    <property type="component" value="Unassembled WGS sequence"/>
</dbReference>